<feature type="compositionally biased region" description="Polar residues" evidence="1">
    <location>
        <begin position="334"/>
        <end position="351"/>
    </location>
</feature>
<feature type="compositionally biased region" description="Polar residues" evidence="1">
    <location>
        <begin position="388"/>
        <end position="400"/>
    </location>
</feature>
<gene>
    <name evidence="2" type="ORF">NQ317_005541</name>
</gene>
<keyword evidence="3" id="KW-1185">Reference proteome</keyword>
<dbReference type="EMBL" id="JAPWTJ010000963">
    <property type="protein sequence ID" value="KAJ8974596.1"/>
    <property type="molecule type" value="Genomic_DNA"/>
</dbReference>
<proteinExistence type="predicted"/>
<dbReference type="Proteomes" id="UP001162164">
    <property type="component" value="Unassembled WGS sequence"/>
</dbReference>
<evidence type="ECO:0000256" key="1">
    <source>
        <dbReference type="SAM" id="MobiDB-lite"/>
    </source>
</evidence>
<comment type="caution">
    <text evidence="2">The sequence shown here is derived from an EMBL/GenBank/DDBJ whole genome shotgun (WGS) entry which is preliminary data.</text>
</comment>
<dbReference type="PANTHER" id="PTHR33198:SF20">
    <property type="entry name" value="RETROTRANSPOSON GAG DOMAIN-CONTAINING PROTEIN"/>
    <property type="match status" value="1"/>
</dbReference>
<protein>
    <recommendedName>
        <fullName evidence="4">Retrotransposon gag domain-containing protein</fullName>
    </recommendedName>
</protein>
<evidence type="ECO:0000313" key="3">
    <source>
        <dbReference type="Proteomes" id="UP001162164"/>
    </source>
</evidence>
<dbReference type="PANTHER" id="PTHR33198">
    <property type="entry name" value="ANK_REP_REGION DOMAIN-CONTAINING PROTEIN-RELATED"/>
    <property type="match status" value="1"/>
</dbReference>
<reference evidence="2" key="1">
    <citation type="journal article" date="2023" name="Insect Mol. Biol.">
        <title>Genome sequencing provides insights into the evolution of gene families encoding plant cell wall-degrading enzymes in longhorned beetles.</title>
        <authorList>
            <person name="Shin N.R."/>
            <person name="Okamura Y."/>
            <person name="Kirsch R."/>
            <person name="Pauchet Y."/>
        </authorList>
    </citation>
    <scope>NUCLEOTIDE SEQUENCE</scope>
    <source>
        <strain evidence="2">MMC_N1</strain>
    </source>
</reference>
<feature type="region of interest" description="Disordered" evidence="1">
    <location>
        <begin position="367"/>
        <end position="400"/>
    </location>
</feature>
<evidence type="ECO:0000313" key="2">
    <source>
        <dbReference type="EMBL" id="KAJ8974596.1"/>
    </source>
</evidence>
<evidence type="ECO:0008006" key="4">
    <source>
        <dbReference type="Google" id="ProtNLM"/>
    </source>
</evidence>
<name>A0ABQ9J8V1_9CUCU</name>
<sequence>MADFRGIPPMDMSGNLTENWKLWIQKFKNYLIASEANVKSEELQCAQLLQFIGDEGFRIFNTFKLEKEEKNKLKPLIREFEKYFQPKTNLVYERHKFLTRKQLEGESVQQFITDLKNKVKSCQFKELEDSLVCSVLIMGLIDDKLRGKLLESEELILIKAVHMCLAAEETKKQVQEMSGVKESGPSYHSRQPSTSFSSSILQNQQFRSSSANKGWSDCPTQDGIQIINCSRCGMTHQARKCPAFDTGAMTNVLSLKTFKNIGIEENLIRKTNIKLTSYSNEVIPVVGVRIVYKLDKQYKRNITIERVKHVITILKNKEKVLIKKKLSDKKWKSGTITSESPSRPRSYNVQIDNGNTIARNRQFIRSYPRSENHNSDDSDDESIPDSFTGENECSPSSSMSNDDVVFVPSVTRSVGQGIQPAAELFLTHLGLELGEQLFAQKVYQITSCSVSKD</sequence>
<organism evidence="2 3">
    <name type="scientific">Molorchus minor</name>
    <dbReference type="NCBI Taxonomy" id="1323400"/>
    <lineage>
        <taxon>Eukaryota</taxon>
        <taxon>Metazoa</taxon>
        <taxon>Ecdysozoa</taxon>
        <taxon>Arthropoda</taxon>
        <taxon>Hexapoda</taxon>
        <taxon>Insecta</taxon>
        <taxon>Pterygota</taxon>
        <taxon>Neoptera</taxon>
        <taxon>Endopterygota</taxon>
        <taxon>Coleoptera</taxon>
        <taxon>Polyphaga</taxon>
        <taxon>Cucujiformia</taxon>
        <taxon>Chrysomeloidea</taxon>
        <taxon>Cerambycidae</taxon>
        <taxon>Lamiinae</taxon>
        <taxon>Monochamini</taxon>
        <taxon>Molorchus</taxon>
    </lineage>
</organism>
<accession>A0ABQ9J8V1</accession>
<feature type="region of interest" description="Disordered" evidence="1">
    <location>
        <begin position="332"/>
        <end position="351"/>
    </location>
</feature>